<dbReference type="InterPro" id="IPR035979">
    <property type="entry name" value="RBD_domain_sf"/>
</dbReference>
<dbReference type="Pfam" id="PF00076">
    <property type="entry name" value="RRM_1"/>
    <property type="match status" value="1"/>
</dbReference>
<proteinExistence type="predicted"/>
<feature type="compositionally biased region" description="Basic and acidic residues" evidence="3">
    <location>
        <begin position="161"/>
        <end position="193"/>
    </location>
</feature>
<accession>A0A8S1BTT7</accession>
<dbReference type="InterPro" id="IPR012677">
    <property type="entry name" value="Nucleotide-bd_a/b_plait_sf"/>
</dbReference>
<dbReference type="InterPro" id="IPR000504">
    <property type="entry name" value="RRM_dom"/>
</dbReference>
<dbReference type="Proteomes" id="UP000494256">
    <property type="component" value="Unassembled WGS sequence"/>
</dbReference>
<evidence type="ECO:0000313" key="6">
    <source>
        <dbReference type="EMBL" id="CAB3261924.1"/>
    </source>
</evidence>
<dbReference type="GO" id="GO:0003723">
    <property type="term" value="F:RNA binding"/>
    <property type="evidence" value="ECO:0007669"/>
    <property type="project" value="UniProtKB-UniRule"/>
</dbReference>
<evidence type="ECO:0000256" key="1">
    <source>
        <dbReference type="ARBA" id="ARBA00022884"/>
    </source>
</evidence>
<reference evidence="7 8" key="1">
    <citation type="submission" date="2020-04" db="EMBL/GenBank/DDBJ databases">
        <authorList>
            <person name="Wallbank WR R."/>
            <person name="Pardo Diaz C."/>
            <person name="Kozak K."/>
            <person name="Martin S."/>
            <person name="Jiggins C."/>
            <person name="Moest M."/>
            <person name="Warren A I."/>
            <person name="Byers J.R.P. K."/>
            <person name="Montejo-Kovacevich G."/>
            <person name="Yen C E."/>
        </authorList>
    </citation>
    <scope>NUCLEOTIDE SEQUENCE [LARGE SCALE GENOMIC DNA]</scope>
</reference>
<feature type="domain" description="RRM" evidence="4">
    <location>
        <begin position="202"/>
        <end position="279"/>
    </location>
</feature>
<protein>
    <recommendedName>
        <fullName evidence="4">RRM domain-containing protein</fullName>
    </recommendedName>
</protein>
<evidence type="ECO:0000256" key="2">
    <source>
        <dbReference type="PROSITE-ProRule" id="PRU00176"/>
    </source>
</evidence>
<feature type="region of interest" description="Disordered" evidence="3">
    <location>
        <begin position="120"/>
        <end position="193"/>
    </location>
</feature>
<dbReference type="PROSITE" id="PS50102">
    <property type="entry name" value="RRM"/>
    <property type="match status" value="1"/>
</dbReference>
<evidence type="ECO:0000259" key="4">
    <source>
        <dbReference type="PROSITE" id="PS50102"/>
    </source>
</evidence>
<gene>
    <name evidence="6" type="ORF">APLA_LOCUS17422</name>
    <name evidence="5" type="ORF">APLA_LOCUS8797</name>
</gene>
<dbReference type="Gene3D" id="3.30.70.330">
    <property type="match status" value="1"/>
</dbReference>
<comment type="caution">
    <text evidence="6">The sequence shown here is derived from an EMBL/GenBank/DDBJ whole genome shotgun (WGS) entry which is preliminary data.</text>
</comment>
<dbReference type="SMART" id="SM00360">
    <property type="entry name" value="RRM"/>
    <property type="match status" value="1"/>
</dbReference>
<dbReference type="AlphaFoldDB" id="A0A8S1BTT7"/>
<evidence type="ECO:0000313" key="8">
    <source>
        <dbReference type="Proteomes" id="UP000494256"/>
    </source>
</evidence>
<dbReference type="EMBL" id="CADEBD010001048">
    <property type="protein sequence ID" value="CAB3261924.1"/>
    <property type="molecule type" value="Genomic_DNA"/>
</dbReference>
<keyword evidence="7" id="KW-1185">Reference proteome</keyword>
<dbReference type="EMBL" id="CADEBC010000511">
    <property type="protein sequence ID" value="CAB3241674.1"/>
    <property type="molecule type" value="Genomic_DNA"/>
</dbReference>
<organism evidence="6 8">
    <name type="scientific">Arctia plantaginis</name>
    <name type="common">Wood tiger moth</name>
    <name type="synonym">Phalaena plantaginis</name>
    <dbReference type="NCBI Taxonomy" id="874455"/>
    <lineage>
        <taxon>Eukaryota</taxon>
        <taxon>Metazoa</taxon>
        <taxon>Ecdysozoa</taxon>
        <taxon>Arthropoda</taxon>
        <taxon>Hexapoda</taxon>
        <taxon>Insecta</taxon>
        <taxon>Pterygota</taxon>
        <taxon>Neoptera</taxon>
        <taxon>Endopterygota</taxon>
        <taxon>Lepidoptera</taxon>
        <taxon>Glossata</taxon>
        <taxon>Ditrysia</taxon>
        <taxon>Noctuoidea</taxon>
        <taxon>Erebidae</taxon>
        <taxon>Arctiinae</taxon>
        <taxon>Arctia</taxon>
    </lineage>
</organism>
<evidence type="ECO:0000313" key="7">
    <source>
        <dbReference type="Proteomes" id="UP000494106"/>
    </source>
</evidence>
<dbReference type="SUPFAM" id="SSF54928">
    <property type="entry name" value="RNA-binding domain, RBD"/>
    <property type="match status" value="1"/>
</dbReference>
<keyword evidence="1 2" id="KW-0694">RNA-binding</keyword>
<sequence>MDSSEVIPTPNIPVSPKPIKKVKREEDAIELGIRYPILKNELLVQRFLKVPMTNNQKGRIRQAIKESLQGSSNAIVPDIVHGKIQAILKNNNVLTDSHLRRIRILYNLLTNALRGEKIIDEPPHRSSSTLKAPSTIKAPSTLKMTSPKALRTSKSPPVLETIKEKPQRKLEKRTNESPDKEKPVEKKKKDQLVKKVRGPKRYVVFLGNLPLDINKDKIMAHFSEMNEHIKSIRIPKPREEKKSAIAFMELTNEASYEFALSKHHSMLGRKRINVLYTAQKHGRVTVADAKSKSAKLIALQRSGKLVGSTALVKKRSQRRLKKKLAQAKEAQDT</sequence>
<name>A0A8S1BTT7_ARCPL</name>
<dbReference type="Proteomes" id="UP000494106">
    <property type="component" value="Unassembled WGS sequence"/>
</dbReference>
<evidence type="ECO:0000256" key="3">
    <source>
        <dbReference type="SAM" id="MobiDB-lite"/>
    </source>
</evidence>
<dbReference type="OrthoDB" id="167718at2759"/>
<evidence type="ECO:0000313" key="5">
    <source>
        <dbReference type="EMBL" id="CAB3241674.1"/>
    </source>
</evidence>